<evidence type="ECO:0000256" key="7">
    <source>
        <dbReference type="ARBA" id="ARBA00023163"/>
    </source>
</evidence>
<dbReference type="FunCoup" id="K7ETM0">
    <property type="interactions" value="3532"/>
</dbReference>
<dbReference type="InterPro" id="IPR013763">
    <property type="entry name" value="Cyclin-like_dom"/>
</dbReference>
<dbReference type="AlphaFoldDB" id="K7ETM0"/>
<evidence type="ECO:0000256" key="8">
    <source>
        <dbReference type="ARBA" id="ARBA00023242"/>
    </source>
</evidence>
<feature type="region of interest" description="Disordered" evidence="10">
    <location>
        <begin position="451"/>
        <end position="661"/>
    </location>
</feature>
<dbReference type="SMART" id="SM01332">
    <property type="entry name" value="Cyclin_C"/>
    <property type="match status" value="1"/>
</dbReference>
<dbReference type="SUPFAM" id="SSF47954">
    <property type="entry name" value="Cyclin-like"/>
    <property type="match status" value="2"/>
</dbReference>
<evidence type="ECO:0000313" key="13">
    <source>
        <dbReference type="Ensembl" id="ENSPPYP00000023893.2"/>
    </source>
</evidence>
<accession>K7ETM0</accession>
<feature type="compositionally biased region" description="Basic and acidic residues" evidence="10">
    <location>
        <begin position="492"/>
        <end position="502"/>
    </location>
</feature>
<dbReference type="FunFam" id="1.10.472.10:FF:000014">
    <property type="entry name" value="cyclin-L1 isoform X1"/>
    <property type="match status" value="1"/>
</dbReference>
<comment type="similarity">
    <text evidence="3">Belongs to the cyclin family. Cyclin L subfamily.</text>
</comment>
<dbReference type="Ensembl" id="ENSPPYT00000033157.2">
    <property type="protein sequence ID" value="ENSPPYP00000023893.2"/>
    <property type="gene ID" value="ENSPPYG00000002007.3"/>
</dbReference>
<dbReference type="Gene3D" id="1.10.472.10">
    <property type="entry name" value="Cyclin-like"/>
    <property type="match status" value="2"/>
</dbReference>
<organism evidence="13 14">
    <name type="scientific">Pongo abelii</name>
    <name type="common">Sumatran orangutan</name>
    <name type="synonym">Pongo pygmaeus abelii</name>
    <dbReference type="NCBI Taxonomy" id="9601"/>
    <lineage>
        <taxon>Eukaryota</taxon>
        <taxon>Metazoa</taxon>
        <taxon>Chordata</taxon>
        <taxon>Craniata</taxon>
        <taxon>Vertebrata</taxon>
        <taxon>Euteleostomi</taxon>
        <taxon>Mammalia</taxon>
        <taxon>Eutheria</taxon>
        <taxon>Euarchontoglires</taxon>
        <taxon>Primates</taxon>
        <taxon>Haplorrhini</taxon>
        <taxon>Catarrhini</taxon>
        <taxon>Hominidae</taxon>
        <taxon>Pongo</taxon>
    </lineage>
</organism>
<evidence type="ECO:0000256" key="3">
    <source>
        <dbReference type="ARBA" id="ARBA00010589"/>
    </source>
</evidence>
<dbReference type="InterPro" id="IPR004367">
    <property type="entry name" value="Cyclin_C-dom"/>
</dbReference>
<dbReference type="SMART" id="SM00385">
    <property type="entry name" value="CYCLIN"/>
    <property type="match status" value="2"/>
</dbReference>
<dbReference type="InterPro" id="IPR006671">
    <property type="entry name" value="Cyclin_N"/>
</dbReference>
<feature type="compositionally biased region" description="Basic and acidic residues" evidence="10">
    <location>
        <begin position="624"/>
        <end position="649"/>
    </location>
</feature>
<dbReference type="InterPro" id="IPR036915">
    <property type="entry name" value="Cyclin-like_sf"/>
</dbReference>
<dbReference type="FunFam" id="1.10.472.10:FF:000016">
    <property type="entry name" value="cyclin-L1 isoform X1"/>
    <property type="match status" value="1"/>
</dbReference>
<feature type="region of interest" description="Disordered" evidence="10">
    <location>
        <begin position="1"/>
        <end position="38"/>
    </location>
</feature>
<dbReference type="GO" id="GO:0016538">
    <property type="term" value="F:cyclin-dependent protein serine/threonine kinase regulator activity"/>
    <property type="evidence" value="ECO:0007669"/>
    <property type="project" value="InterPro"/>
</dbReference>
<evidence type="ECO:0000256" key="6">
    <source>
        <dbReference type="ARBA" id="ARBA00023127"/>
    </source>
</evidence>
<comment type="subcellular location">
    <subcellularLocation>
        <location evidence="1">Nucleus speckle</location>
    </subcellularLocation>
    <subcellularLocation>
        <location evidence="2">Nucleus</location>
        <location evidence="2">Nucleoplasm</location>
    </subcellularLocation>
</comment>
<evidence type="ECO:0000256" key="5">
    <source>
        <dbReference type="ARBA" id="ARBA00023015"/>
    </source>
</evidence>
<evidence type="ECO:0000313" key="14">
    <source>
        <dbReference type="Proteomes" id="UP000001595"/>
    </source>
</evidence>
<keyword evidence="7" id="KW-0804">Transcription</keyword>
<evidence type="ECO:0000256" key="9">
    <source>
        <dbReference type="RuleBase" id="RU000383"/>
    </source>
</evidence>
<feature type="domain" description="Cyclin-like" evidence="11">
    <location>
        <begin position="333"/>
        <end position="417"/>
    </location>
</feature>
<evidence type="ECO:0000256" key="1">
    <source>
        <dbReference type="ARBA" id="ARBA00004324"/>
    </source>
</evidence>
<keyword evidence="8" id="KW-0539">Nucleus</keyword>
<dbReference type="InterPro" id="IPR043198">
    <property type="entry name" value="Cyclin/Ssn8"/>
</dbReference>
<proteinExistence type="inferred from homology"/>
<protein>
    <submittedName>
        <fullName evidence="13">Cyclin L2</fullName>
    </submittedName>
</protein>
<feature type="compositionally biased region" description="Low complexity" evidence="10">
    <location>
        <begin position="543"/>
        <end position="571"/>
    </location>
</feature>
<feature type="domain" description="Cyclin-like" evidence="11">
    <location>
        <begin position="218"/>
        <end position="320"/>
    </location>
</feature>
<dbReference type="CDD" id="cd20593">
    <property type="entry name" value="CYCLIN_CCNL2_rpt2"/>
    <property type="match status" value="1"/>
</dbReference>
<dbReference type="eggNOG" id="KOG0835">
    <property type="taxonomic scope" value="Eukaryota"/>
</dbReference>
<reference evidence="13" key="3">
    <citation type="submission" date="2025-09" db="UniProtKB">
        <authorList>
            <consortium name="Ensembl"/>
        </authorList>
    </citation>
    <scope>IDENTIFICATION</scope>
</reference>
<dbReference type="GeneTree" id="ENSGT00940000159239"/>
<evidence type="ECO:0000256" key="4">
    <source>
        <dbReference type="ARBA" id="ARBA00022737"/>
    </source>
</evidence>
<dbReference type="OMA" id="HRYERIT"/>
<reference evidence="13 14" key="1">
    <citation type="submission" date="2008-02" db="EMBL/GenBank/DDBJ databases">
        <title>A 6x draft sequence assembly of the Pongo pygmaeus abelii genome.</title>
        <authorList>
            <person name="Wilson R.K."/>
            <person name="Mardis E."/>
        </authorList>
    </citation>
    <scope>NUCLEOTIDE SEQUENCE [LARGE SCALE GENOMIC DNA]</scope>
</reference>
<feature type="domain" description="Cyclin C-terminal" evidence="12">
    <location>
        <begin position="329"/>
        <end position="452"/>
    </location>
</feature>
<reference evidence="13" key="2">
    <citation type="submission" date="2025-08" db="UniProtKB">
        <authorList>
            <consortium name="Ensembl"/>
        </authorList>
    </citation>
    <scope>IDENTIFICATION</scope>
</reference>
<dbReference type="InParanoid" id="K7ETM0"/>
<feature type="compositionally biased region" description="Basic residues" evidence="10">
    <location>
        <begin position="591"/>
        <end position="606"/>
    </location>
</feature>
<feature type="compositionally biased region" description="Basic and acidic residues" evidence="10">
    <location>
        <begin position="511"/>
        <end position="525"/>
    </location>
</feature>
<sequence length="683" mass="75905">MAPLDPQAFRDASFRDPGSLCERGRLGRVPAPLGGHRQPLSARHQRLRGRQTCFRIGRHRGAPWVTSPPHPRQVPASALGALLTGRLRSQLRLGGVALVAGRTNGTRRGGAVAAVELRGEPPCGKKPKGSRRHKMAAAAAAAAGAAGSAAPAAAAGAPGSGGVPSGSQGVLIGDRLYSGVLITLENCLLPDDKLRFTPSMSSGLDTDTETDLRVVGCELIQAAGILLRLPQVAMATGQVLFQRFFYTKSFVKHSMEHVSMACVHLASKIEEAPRRIRDVINVFHRLRQLREKKKPVPLLLDQDYVNLKNQIIKAERRVLKELGFCVHVKHPHKIIVMYLQVLECERNQHLVQTSWNYMNDSLRTDVFVRFQPESIACACIYLAARTLEIPLPNRPHWFLLFGATEEEIQEICLKILQLYARKKVDLTHLEGEVEKRKHAIEEAKAQARGLLPGGTQVLDGTSGFSPVPKLVESPKEGKGSKPSPLSVKNTKRRLEGAKKAKADSPVNGLPKGRESRSRSRSREQSYSRSPSRSASPKRRKSDSGSTSGGSKSQSRSRSRSDSPPRQAPRSAPYKGSEIRGSRKSKDCKYPQKPHKSRSRSSTRSRSRSRERVDNPGKYKKKSHYYRDQRRERSRSYERTGRRYERDHPGHSRHRSASGPRAGFFLEMSVDWTLVDLEMELRDR</sequence>
<keyword evidence="14" id="KW-1185">Reference proteome</keyword>
<keyword evidence="5" id="KW-0805">Transcription regulation</keyword>
<feature type="compositionally biased region" description="Basic and acidic residues" evidence="10">
    <location>
        <begin position="576"/>
        <end position="589"/>
    </location>
</feature>
<dbReference type="GO" id="GO:0000307">
    <property type="term" value="C:cyclin-dependent protein kinase holoenzyme complex"/>
    <property type="evidence" value="ECO:0007669"/>
    <property type="project" value="UniProtKB-ARBA"/>
</dbReference>
<name>K7ETM0_PONAB</name>
<keyword evidence="6 9" id="KW-0195">Cyclin</keyword>
<dbReference type="Pfam" id="PF21797">
    <property type="entry name" value="CycT2-like_C"/>
    <property type="match status" value="1"/>
</dbReference>
<evidence type="ECO:0000256" key="2">
    <source>
        <dbReference type="ARBA" id="ARBA00004642"/>
    </source>
</evidence>
<evidence type="ECO:0000259" key="12">
    <source>
        <dbReference type="SMART" id="SM01332"/>
    </source>
</evidence>
<keyword evidence="4" id="KW-0677">Repeat</keyword>
<evidence type="ECO:0000259" key="11">
    <source>
        <dbReference type="SMART" id="SM00385"/>
    </source>
</evidence>
<dbReference type="CDD" id="cd20590">
    <property type="entry name" value="CYCLIN_CCNL2_rpt1"/>
    <property type="match status" value="1"/>
</dbReference>
<evidence type="ECO:0000256" key="10">
    <source>
        <dbReference type="SAM" id="MobiDB-lite"/>
    </source>
</evidence>
<dbReference type="PANTHER" id="PTHR10026">
    <property type="entry name" value="CYCLIN"/>
    <property type="match status" value="1"/>
</dbReference>
<dbReference type="GO" id="GO:0006357">
    <property type="term" value="P:regulation of transcription by RNA polymerase II"/>
    <property type="evidence" value="ECO:0007669"/>
    <property type="project" value="InterPro"/>
</dbReference>
<dbReference type="Pfam" id="PF00134">
    <property type="entry name" value="Cyclin_N"/>
    <property type="match status" value="1"/>
</dbReference>
<feature type="compositionally biased region" description="Basic and acidic residues" evidence="10">
    <location>
        <begin position="607"/>
        <end position="616"/>
    </location>
</feature>
<dbReference type="Proteomes" id="UP000001595">
    <property type="component" value="Chromosome 1"/>
</dbReference>
<dbReference type="GO" id="GO:0016607">
    <property type="term" value="C:nuclear speck"/>
    <property type="evidence" value="ECO:0007669"/>
    <property type="project" value="UniProtKB-SubCell"/>
</dbReference>
<gene>
    <name evidence="13" type="primary">CCNL2</name>
</gene>